<dbReference type="InterPro" id="IPR032189">
    <property type="entry name" value="Mlh1_C"/>
</dbReference>
<keyword evidence="3" id="KW-1185">Reference proteome</keyword>
<feature type="non-terminal residue" evidence="2">
    <location>
        <position position="1"/>
    </location>
</feature>
<evidence type="ECO:0000313" key="3">
    <source>
        <dbReference type="Proteomes" id="UP001159363"/>
    </source>
</evidence>
<gene>
    <name evidence="2" type="ORF">PR048_015934</name>
</gene>
<dbReference type="Proteomes" id="UP001159363">
    <property type="component" value="Chromosome 4"/>
</dbReference>
<proteinExistence type="predicted"/>
<organism evidence="2 3">
    <name type="scientific">Dryococelus australis</name>
    <dbReference type="NCBI Taxonomy" id="614101"/>
    <lineage>
        <taxon>Eukaryota</taxon>
        <taxon>Metazoa</taxon>
        <taxon>Ecdysozoa</taxon>
        <taxon>Arthropoda</taxon>
        <taxon>Hexapoda</taxon>
        <taxon>Insecta</taxon>
        <taxon>Pterygota</taxon>
        <taxon>Neoptera</taxon>
        <taxon>Polyneoptera</taxon>
        <taxon>Phasmatodea</taxon>
        <taxon>Verophasmatodea</taxon>
        <taxon>Anareolatae</taxon>
        <taxon>Phasmatidae</taxon>
        <taxon>Eurycanthinae</taxon>
        <taxon>Dryococelus</taxon>
    </lineage>
</organism>
<accession>A0ABQ9HIJ6</accession>
<dbReference type="Pfam" id="PF16413">
    <property type="entry name" value="Mlh1_C"/>
    <property type="match status" value="1"/>
</dbReference>
<dbReference type="EMBL" id="JARBHB010000005">
    <property type="protein sequence ID" value="KAJ8884077.1"/>
    <property type="molecule type" value="Genomic_DNA"/>
</dbReference>
<protein>
    <recommendedName>
        <fullName evidence="1">DNA mismatch repair protein Mlh1 C-terminal domain-containing protein</fullName>
    </recommendedName>
</protein>
<evidence type="ECO:0000259" key="1">
    <source>
        <dbReference type="Pfam" id="PF16413"/>
    </source>
</evidence>
<feature type="domain" description="DNA mismatch repair protein Mlh1 C-terminal" evidence="1">
    <location>
        <begin position="2"/>
        <end position="111"/>
    </location>
</feature>
<comment type="caution">
    <text evidence="2">The sequence shown here is derived from an EMBL/GenBank/DDBJ whole genome shotgun (WGS) entry which is preliminary data.</text>
</comment>
<sequence length="144" mass="16467">KPILLKDLAHMALDSEEFGWKETDGTKEEIAQGLVNLLMQQAAMMEDYFSLIIDSSSCLQSIPLLLDGYFPDEGGLPIFIMHLMFDVDWKSEKKCFKTFCIETARFYSEQFNVDFAAAEILYKLKSASKTAVSFCNILKYYSQL</sequence>
<reference evidence="2 3" key="1">
    <citation type="submission" date="2023-02" db="EMBL/GenBank/DDBJ databases">
        <title>LHISI_Scaffold_Assembly.</title>
        <authorList>
            <person name="Stuart O.P."/>
            <person name="Cleave R."/>
            <person name="Magrath M.J.L."/>
            <person name="Mikheyev A.S."/>
        </authorList>
    </citation>
    <scope>NUCLEOTIDE SEQUENCE [LARGE SCALE GENOMIC DNA]</scope>
    <source>
        <strain evidence="2">Daus_M_001</strain>
        <tissue evidence="2">Leg muscle</tissue>
    </source>
</reference>
<name>A0ABQ9HIJ6_9NEOP</name>
<evidence type="ECO:0000313" key="2">
    <source>
        <dbReference type="EMBL" id="KAJ8884077.1"/>
    </source>
</evidence>